<accession>A0A0G0K875</accession>
<protein>
    <submittedName>
        <fullName evidence="2">Phosphoribosyltransferase</fullName>
    </submittedName>
</protein>
<dbReference type="SUPFAM" id="SSF53271">
    <property type="entry name" value="PRTase-like"/>
    <property type="match status" value="1"/>
</dbReference>
<dbReference type="GO" id="GO:0016757">
    <property type="term" value="F:glycosyltransferase activity"/>
    <property type="evidence" value="ECO:0007669"/>
    <property type="project" value="UniProtKB-KW"/>
</dbReference>
<keyword evidence="2" id="KW-0808">Transferase</keyword>
<evidence type="ECO:0000313" key="2">
    <source>
        <dbReference type="EMBL" id="KKQ36806.1"/>
    </source>
</evidence>
<dbReference type="Pfam" id="PF00156">
    <property type="entry name" value="Pribosyltran"/>
    <property type="match status" value="1"/>
</dbReference>
<dbReference type="Gene3D" id="3.30.1310.20">
    <property type="entry name" value="PRTase-like"/>
    <property type="match status" value="1"/>
</dbReference>
<dbReference type="EMBL" id="LBTJ01000054">
    <property type="protein sequence ID" value="KKQ36806.1"/>
    <property type="molecule type" value="Genomic_DNA"/>
</dbReference>
<keyword evidence="2" id="KW-0328">Glycosyltransferase</keyword>
<dbReference type="InterPro" id="IPR000836">
    <property type="entry name" value="PRTase_dom"/>
</dbReference>
<dbReference type="Proteomes" id="UP000034471">
    <property type="component" value="Unassembled WGS sequence"/>
</dbReference>
<dbReference type="InterPro" id="IPR029057">
    <property type="entry name" value="PRTase-like"/>
</dbReference>
<dbReference type="STRING" id="1618481.US54_C0054G0008"/>
<proteinExistence type="predicted"/>
<dbReference type="CDD" id="cd06223">
    <property type="entry name" value="PRTases_typeI"/>
    <property type="match status" value="1"/>
</dbReference>
<reference evidence="2 3" key="1">
    <citation type="journal article" date="2015" name="Nature">
        <title>rRNA introns, odd ribosomes, and small enigmatic genomes across a large radiation of phyla.</title>
        <authorList>
            <person name="Brown C.T."/>
            <person name="Hug L.A."/>
            <person name="Thomas B.C."/>
            <person name="Sharon I."/>
            <person name="Castelle C.J."/>
            <person name="Singh A."/>
            <person name="Wilkins M.J."/>
            <person name="Williams K.H."/>
            <person name="Banfield J.F."/>
        </authorList>
    </citation>
    <scope>NUCLEOTIDE SEQUENCE [LARGE SCALE GENOMIC DNA]</scope>
</reference>
<sequence>MPANNKLYSRIFDDRHDAGKKLAEVLLVQNPQISFVFGLPRGGIVTAYEIACAYRVPLHTLIVRKIGSPFNQEFGIGAIAEGGIILLDTETIRLYNISRQNIDLVIGHEKKELLRRKKLYRHKKRFPNIKNKTIVIVDDGVATGYTAYAAIRAVRKKHPQSIIFATPVCAVESYAKLQREADIVVCLSVVENLRAIGRQYRSFPQVTDKTVLKLLFSF</sequence>
<dbReference type="Gene3D" id="3.40.50.2020">
    <property type="match status" value="1"/>
</dbReference>
<feature type="domain" description="Phosphoribosyltransferase" evidence="1">
    <location>
        <begin position="19"/>
        <end position="183"/>
    </location>
</feature>
<name>A0A0G0K875_9BACT</name>
<gene>
    <name evidence="2" type="ORF">US54_C0054G0008</name>
</gene>
<organism evidence="2 3">
    <name type="scientific">Candidatus Roizmanbacteria bacterium GW2011_GWA2_37_7</name>
    <dbReference type="NCBI Taxonomy" id="1618481"/>
    <lineage>
        <taxon>Bacteria</taxon>
        <taxon>Candidatus Roizmaniibacteriota</taxon>
    </lineage>
</organism>
<evidence type="ECO:0000313" key="3">
    <source>
        <dbReference type="Proteomes" id="UP000034471"/>
    </source>
</evidence>
<evidence type="ECO:0000259" key="1">
    <source>
        <dbReference type="Pfam" id="PF00156"/>
    </source>
</evidence>
<comment type="caution">
    <text evidence="2">The sequence shown here is derived from an EMBL/GenBank/DDBJ whole genome shotgun (WGS) entry which is preliminary data.</text>
</comment>
<dbReference type="AlphaFoldDB" id="A0A0G0K875"/>